<dbReference type="PRINTS" id="PR00420">
    <property type="entry name" value="RNGMNOXGNASE"/>
</dbReference>
<evidence type="ECO:0000256" key="2">
    <source>
        <dbReference type="ARBA" id="ARBA00023033"/>
    </source>
</evidence>
<evidence type="ECO:0000313" key="4">
    <source>
        <dbReference type="EMBL" id="HCT56978.1"/>
    </source>
</evidence>
<dbReference type="GO" id="GO:0004497">
    <property type="term" value="F:monooxygenase activity"/>
    <property type="evidence" value="ECO:0007669"/>
    <property type="project" value="UniProtKB-KW"/>
</dbReference>
<dbReference type="Proteomes" id="UP000264071">
    <property type="component" value="Unassembled WGS sequence"/>
</dbReference>
<evidence type="ECO:0000313" key="5">
    <source>
        <dbReference type="Proteomes" id="UP000264071"/>
    </source>
</evidence>
<dbReference type="EMBL" id="DPIY01000006">
    <property type="protein sequence ID" value="HCT56978.1"/>
    <property type="molecule type" value="Genomic_DNA"/>
</dbReference>
<protein>
    <submittedName>
        <fullName evidence="4">FAD-dependent monooxygenase</fullName>
    </submittedName>
</protein>
<name>A0A3D4V8L8_9BACT</name>
<evidence type="ECO:0000256" key="1">
    <source>
        <dbReference type="ARBA" id="ARBA00023002"/>
    </source>
</evidence>
<dbReference type="Gene3D" id="3.30.9.10">
    <property type="entry name" value="D-Amino Acid Oxidase, subunit A, domain 2"/>
    <property type="match status" value="1"/>
</dbReference>
<dbReference type="OMA" id="QIHEPTQ"/>
<organism evidence="4 5">
    <name type="scientific">Gemmatimonas aurantiaca</name>
    <dbReference type="NCBI Taxonomy" id="173480"/>
    <lineage>
        <taxon>Bacteria</taxon>
        <taxon>Pseudomonadati</taxon>
        <taxon>Gemmatimonadota</taxon>
        <taxon>Gemmatimonadia</taxon>
        <taxon>Gemmatimonadales</taxon>
        <taxon>Gemmatimonadaceae</taxon>
        <taxon>Gemmatimonas</taxon>
    </lineage>
</organism>
<dbReference type="Gene3D" id="3.50.50.60">
    <property type="entry name" value="FAD/NAD(P)-binding domain"/>
    <property type="match status" value="1"/>
</dbReference>
<comment type="caution">
    <text evidence="4">The sequence shown here is derived from an EMBL/GenBank/DDBJ whole genome shotgun (WGS) entry which is preliminary data.</text>
</comment>
<dbReference type="PANTHER" id="PTHR13789:SF309">
    <property type="entry name" value="PUTATIVE (AFU_ORTHOLOGUE AFUA_6G14510)-RELATED"/>
    <property type="match status" value="1"/>
</dbReference>
<feature type="domain" description="FAD-binding" evidence="3">
    <location>
        <begin position="7"/>
        <end position="333"/>
    </location>
</feature>
<dbReference type="InterPro" id="IPR036188">
    <property type="entry name" value="FAD/NAD-bd_sf"/>
</dbReference>
<sequence>MRLSSLRIIIIGGATGGCAAALLFARAGARVSLIERVPHPRAVGAGIALAENGLAVLESIGLGPALRVALPVVGGRVTDAAGRPLLTPRPPAPSMHMVRRETLQGILLDAVAAEPLIETHFGTSLVAARPDGLVTMRRHGRSLDEVLEADLVIGADGVHSRVRDGGDFGVRIERTGLHYLRTLLPPGLGQQSEAWTSAGIFGSFDVDDGTYLYASCNTPRLRTAVRGCDLEVLRATWREAYPAAAPLLEAIDQWQSLLLHEVIGVHCRRWWHDKLVLLGDAAHAMAPNLGQGANSALVDAAVLLDELRRAETMADGLEAYTRRRKPKVGAVARTASLLGQLGEWTSPVARGIRDRVLFPVIDAMTTPNALLRVMQEDPDVLRAIGRG</sequence>
<gene>
    <name evidence="4" type="ORF">DGD08_07155</name>
</gene>
<keyword evidence="1" id="KW-0560">Oxidoreductase</keyword>
<reference evidence="4 5" key="1">
    <citation type="journal article" date="2018" name="Nat. Biotechnol.">
        <title>A standardized bacterial taxonomy based on genome phylogeny substantially revises the tree of life.</title>
        <authorList>
            <person name="Parks D.H."/>
            <person name="Chuvochina M."/>
            <person name="Waite D.W."/>
            <person name="Rinke C."/>
            <person name="Skarshewski A."/>
            <person name="Chaumeil P.A."/>
            <person name="Hugenholtz P."/>
        </authorList>
    </citation>
    <scope>NUCLEOTIDE SEQUENCE [LARGE SCALE GENOMIC DNA]</scope>
    <source>
        <strain evidence="4">UBA8844</strain>
    </source>
</reference>
<dbReference type="SUPFAM" id="SSF51905">
    <property type="entry name" value="FAD/NAD(P)-binding domain"/>
    <property type="match status" value="1"/>
</dbReference>
<dbReference type="Pfam" id="PF01494">
    <property type="entry name" value="FAD_binding_3"/>
    <property type="match status" value="1"/>
</dbReference>
<keyword evidence="2 4" id="KW-0503">Monooxygenase</keyword>
<dbReference type="InterPro" id="IPR050493">
    <property type="entry name" value="FAD-dep_Monooxygenase_BioMet"/>
</dbReference>
<dbReference type="PANTHER" id="PTHR13789">
    <property type="entry name" value="MONOOXYGENASE"/>
    <property type="match status" value="1"/>
</dbReference>
<evidence type="ECO:0000259" key="3">
    <source>
        <dbReference type="Pfam" id="PF01494"/>
    </source>
</evidence>
<proteinExistence type="predicted"/>
<dbReference type="AlphaFoldDB" id="A0A3D4V8L8"/>
<dbReference type="PROSITE" id="PS51257">
    <property type="entry name" value="PROKAR_LIPOPROTEIN"/>
    <property type="match status" value="1"/>
</dbReference>
<dbReference type="InterPro" id="IPR002938">
    <property type="entry name" value="FAD-bd"/>
</dbReference>
<dbReference type="GO" id="GO:0071949">
    <property type="term" value="F:FAD binding"/>
    <property type="evidence" value="ECO:0007669"/>
    <property type="project" value="InterPro"/>
</dbReference>
<accession>A0A3D4V8L8</accession>